<dbReference type="GO" id="GO:0003746">
    <property type="term" value="F:translation elongation factor activity"/>
    <property type="evidence" value="ECO:0007669"/>
    <property type="project" value="UniProtKB-KW"/>
</dbReference>
<sequence length="150" mass="17080">MTANTPTRGDLLKSAESFCNSFANKKPIEEILSHFSTTHATCCFEHGLPALAPFLGRTFTNPADYLEVISKCLTYENAKYFAYMVDAETRKVNVQGSARFTWIESKECWDEIFTYVLDFDHEAKITDWKVWADSGAAYLAKEGKLKDLRQ</sequence>
<gene>
    <name evidence="1" type="ORF">BJ322DRAFT_825430</name>
</gene>
<protein>
    <submittedName>
        <fullName evidence="1">Transcription elongation factor S-II</fullName>
    </submittedName>
</protein>
<dbReference type="Proteomes" id="UP000736335">
    <property type="component" value="Unassembled WGS sequence"/>
</dbReference>
<keyword evidence="2" id="KW-1185">Reference proteome</keyword>
<organism evidence="1 2">
    <name type="scientific">Thelephora terrestris</name>
    <dbReference type="NCBI Taxonomy" id="56493"/>
    <lineage>
        <taxon>Eukaryota</taxon>
        <taxon>Fungi</taxon>
        <taxon>Dikarya</taxon>
        <taxon>Basidiomycota</taxon>
        <taxon>Agaricomycotina</taxon>
        <taxon>Agaricomycetes</taxon>
        <taxon>Thelephorales</taxon>
        <taxon>Thelephoraceae</taxon>
        <taxon>Thelephora</taxon>
    </lineage>
</organism>
<name>A0A9P6L7B5_9AGAM</name>
<accession>A0A9P6L7B5</accession>
<dbReference type="AlphaFoldDB" id="A0A9P6L7B5"/>
<keyword evidence="1" id="KW-0251">Elongation factor</keyword>
<keyword evidence="1" id="KW-0648">Protein biosynthesis</keyword>
<dbReference type="EMBL" id="WIUZ02000007">
    <property type="protein sequence ID" value="KAF9785337.1"/>
    <property type="molecule type" value="Genomic_DNA"/>
</dbReference>
<comment type="caution">
    <text evidence="1">The sequence shown here is derived from an EMBL/GenBank/DDBJ whole genome shotgun (WGS) entry which is preliminary data.</text>
</comment>
<reference evidence="1" key="2">
    <citation type="submission" date="2020-11" db="EMBL/GenBank/DDBJ databases">
        <authorList>
            <consortium name="DOE Joint Genome Institute"/>
            <person name="Kuo A."/>
            <person name="Miyauchi S."/>
            <person name="Kiss E."/>
            <person name="Drula E."/>
            <person name="Kohler A."/>
            <person name="Sanchez-Garcia M."/>
            <person name="Andreopoulos B."/>
            <person name="Barry K.W."/>
            <person name="Bonito G."/>
            <person name="Buee M."/>
            <person name="Carver A."/>
            <person name="Chen C."/>
            <person name="Cichocki N."/>
            <person name="Clum A."/>
            <person name="Culley D."/>
            <person name="Crous P.W."/>
            <person name="Fauchery L."/>
            <person name="Girlanda M."/>
            <person name="Hayes R."/>
            <person name="Keri Z."/>
            <person name="Labutti K."/>
            <person name="Lipzen A."/>
            <person name="Lombard V."/>
            <person name="Magnuson J."/>
            <person name="Maillard F."/>
            <person name="Morin E."/>
            <person name="Murat C."/>
            <person name="Nolan M."/>
            <person name="Ohm R."/>
            <person name="Pangilinan J."/>
            <person name="Pereira M."/>
            <person name="Perotto S."/>
            <person name="Peter M."/>
            <person name="Riley R."/>
            <person name="Sitrit Y."/>
            <person name="Stielow B."/>
            <person name="Szollosi G."/>
            <person name="Zifcakova L."/>
            <person name="Stursova M."/>
            <person name="Spatafora J.W."/>
            <person name="Tedersoo L."/>
            <person name="Vaario L.-M."/>
            <person name="Yamada A."/>
            <person name="Yan M."/>
            <person name="Wang P."/>
            <person name="Xu J."/>
            <person name="Bruns T."/>
            <person name="Baldrian P."/>
            <person name="Vilgalys R."/>
            <person name="Henrissat B."/>
            <person name="Grigoriev I.V."/>
            <person name="Hibbett D."/>
            <person name="Nagy L.G."/>
            <person name="Martin F.M."/>
        </authorList>
    </citation>
    <scope>NUCLEOTIDE SEQUENCE</scope>
    <source>
        <strain evidence="1">UH-Tt-Lm1</strain>
    </source>
</reference>
<evidence type="ECO:0000313" key="2">
    <source>
        <dbReference type="Proteomes" id="UP000736335"/>
    </source>
</evidence>
<proteinExistence type="predicted"/>
<dbReference type="OrthoDB" id="3352776at2759"/>
<reference evidence="1" key="1">
    <citation type="journal article" date="2020" name="Nat. Commun.">
        <title>Large-scale genome sequencing of mycorrhizal fungi provides insights into the early evolution of symbiotic traits.</title>
        <authorList>
            <person name="Miyauchi S."/>
            <person name="Kiss E."/>
            <person name="Kuo A."/>
            <person name="Drula E."/>
            <person name="Kohler A."/>
            <person name="Sanchez-Garcia M."/>
            <person name="Morin E."/>
            <person name="Andreopoulos B."/>
            <person name="Barry K.W."/>
            <person name="Bonito G."/>
            <person name="Buee M."/>
            <person name="Carver A."/>
            <person name="Chen C."/>
            <person name="Cichocki N."/>
            <person name="Clum A."/>
            <person name="Culley D."/>
            <person name="Crous P.W."/>
            <person name="Fauchery L."/>
            <person name="Girlanda M."/>
            <person name="Hayes R.D."/>
            <person name="Keri Z."/>
            <person name="LaButti K."/>
            <person name="Lipzen A."/>
            <person name="Lombard V."/>
            <person name="Magnuson J."/>
            <person name="Maillard F."/>
            <person name="Murat C."/>
            <person name="Nolan M."/>
            <person name="Ohm R.A."/>
            <person name="Pangilinan J."/>
            <person name="Pereira M.F."/>
            <person name="Perotto S."/>
            <person name="Peter M."/>
            <person name="Pfister S."/>
            <person name="Riley R."/>
            <person name="Sitrit Y."/>
            <person name="Stielow J.B."/>
            <person name="Szollosi G."/>
            <person name="Zifcakova L."/>
            <person name="Stursova M."/>
            <person name="Spatafora J.W."/>
            <person name="Tedersoo L."/>
            <person name="Vaario L.M."/>
            <person name="Yamada A."/>
            <person name="Yan M."/>
            <person name="Wang P."/>
            <person name="Xu J."/>
            <person name="Bruns T."/>
            <person name="Baldrian P."/>
            <person name="Vilgalys R."/>
            <person name="Dunand C."/>
            <person name="Henrissat B."/>
            <person name="Grigoriev I.V."/>
            <person name="Hibbett D."/>
            <person name="Nagy L.G."/>
            <person name="Martin F.M."/>
        </authorList>
    </citation>
    <scope>NUCLEOTIDE SEQUENCE</scope>
    <source>
        <strain evidence="1">UH-Tt-Lm1</strain>
    </source>
</reference>
<evidence type="ECO:0000313" key="1">
    <source>
        <dbReference type="EMBL" id="KAF9785337.1"/>
    </source>
</evidence>